<comment type="caution">
    <text evidence="1">The sequence shown here is derived from an EMBL/GenBank/DDBJ whole genome shotgun (WGS) entry which is preliminary data.</text>
</comment>
<protein>
    <submittedName>
        <fullName evidence="1">Uncharacterized protein</fullName>
    </submittedName>
</protein>
<dbReference type="Proteomes" id="UP001056120">
    <property type="component" value="Linkage Group LG28"/>
</dbReference>
<accession>A0ACB8YAP7</accession>
<reference evidence="2" key="1">
    <citation type="journal article" date="2022" name="Mol. Ecol. Resour.">
        <title>The genomes of chicory, endive, great burdock and yacon provide insights into Asteraceae palaeo-polyploidization history and plant inulin production.</title>
        <authorList>
            <person name="Fan W."/>
            <person name="Wang S."/>
            <person name="Wang H."/>
            <person name="Wang A."/>
            <person name="Jiang F."/>
            <person name="Liu H."/>
            <person name="Zhao H."/>
            <person name="Xu D."/>
            <person name="Zhang Y."/>
        </authorList>
    </citation>
    <scope>NUCLEOTIDE SEQUENCE [LARGE SCALE GENOMIC DNA]</scope>
    <source>
        <strain evidence="2">cv. Yunnan</strain>
    </source>
</reference>
<sequence length="178" mass="20173">MVLLGCPQASEKKALAWKLYLWQRFQLAGQMMDERQKLDVSSGICGSTGASYSDYPYIQNICSAIKFDCSPEADQSQLEMPSNLDTDDFIHYMLKQQKEGWECDYMVLEYMFEFAFVLLQAFFQPNIAEKNVKGLLPSAEMGTDELEKIIRLSPTAKITSAIFSSQVTSSEDKRSQKG</sequence>
<proteinExistence type="predicted"/>
<gene>
    <name evidence="1" type="ORF">L1987_82434</name>
</gene>
<organism evidence="1 2">
    <name type="scientific">Smallanthus sonchifolius</name>
    <dbReference type="NCBI Taxonomy" id="185202"/>
    <lineage>
        <taxon>Eukaryota</taxon>
        <taxon>Viridiplantae</taxon>
        <taxon>Streptophyta</taxon>
        <taxon>Embryophyta</taxon>
        <taxon>Tracheophyta</taxon>
        <taxon>Spermatophyta</taxon>
        <taxon>Magnoliopsida</taxon>
        <taxon>eudicotyledons</taxon>
        <taxon>Gunneridae</taxon>
        <taxon>Pentapetalae</taxon>
        <taxon>asterids</taxon>
        <taxon>campanulids</taxon>
        <taxon>Asterales</taxon>
        <taxon>Asteraceae</taxon>
        <taxon>Asteroideae</taxon>
        <taxon>Heliantheae alliance</taxon>
        <taxon>Millerieae</taxon>
        <taxon>Smallanthus</taxon>
    </lineage>
</organism>
<reference evidence="1 2" key="2">
    <citation type="journal article" date="2022" name="Mol. Ecol. Resour.">
        <title>The genomes of chicory, endive, great burdock and yacon provide insights into Asteraceae paleo-polyploidization history and plant inulin production.</title>
        <authorList>
            <person name="Fan W."/>
            <person name="Wang S."/>
            <person name="Wang H."/>
            <person name="Wang A."/>
            <person name="Jiang F."/>
            <person name="Liu H."/>
            <person name="Zhao H."/>
            <person name="Xu D."/>
            <person name="Zhang Y."/>
        </authorList>
    </citation>
    <scope>NUCLEOTIDE SEQUENCE [LARGE SCALE GENOMIC DNA]</scope>
    <source>
        <strain evidence="2">cv. Yunnan</strain>
        <tissue evidence="1">Leaves</tissue>
    </source>
</reference>
<evidence type="ECO:0000313" key="1">
    <source>
        <dbReference type="EMBL" id="KAI3682448.1"/>
    </source>
</evidence>
<dbReference type="EMBL" id="CM042045">
    <property type="protein sequence ID" value="KAI3682448.1"/>
    <property type="molecule type" value="Genomic_DNA"/>
</dbReference>
<keyword evidence="2" id="KW-1185">Reference proteome</keyword>
<evidence type="ECO:0000313" key="2">
    <source>
        <dbReference type="Proteomes" id="UP001056120"/>
    </source>
</evidence>
<name>A0ACB8YAP7_9ASTR</name>